<dbReference type="EMBL" id="BK032832">
    <property type="protein sequence ID" value="DAF63067.1"/>
    <property type="molecule type" value="Genomic_DNA"/>
</dbReference>
<reference evidence="1" key="1">
    <citation type="journal article" date="2021" name="Proc. Natl. Acad. Sci. U.S.A.">
        <title>A Catalog of Tens of Thousands of Viruses from Human Metagenomes Reveals Hidden Associations with Chronic Diseases.</title>
        <authorList>
            <person name="Tisza M.J."/>
            <person name="Buck C.B."/>
        </authorList>
    </citation>
    <scope>NUCLEOTIDE SEQUENCE</scope>
    <source>
        <strain evidence="1">Ct9dX1</strain>
    </source>
</reference>
<proteinExistence type="predicted"/>
<accession>A0A8S5TJ28</accession>
<sequence length="71" mass="8322">MEKETNVCKNDALRRALWRRATGYEVEETEIIASKDGRPPKIKKRKRHIPPSLEAAREYQRLYGKLGPIEE</sequence>
<protein>
    <submittedName>
        <fullName evidence="1">Putative terminase small subunit</fullName>
    </submittedName>
</protein>
<evidence type="ECO:0000313" key="1">
    <source>
        <dbReference type="EMBL" id="DAF63067.1"/>
    </source>
</evidence>
<name>A0A8S5TJ28_9CAUD</name>
<organism evidence="1">
    <name type="scientific">Myoviridae sp. ct9dX1</name>
    <dbReference type="NCBI Taxonomy" id="2827665"/>
    <lineage>
        <taxon>Viruses</taxon>
        <taxon>Duplodnaviria</taxon>
        <taxon>Heunggongvirae</taxon>
        <taxon>Uroviricota</taxon>
        <taxon>Caudoviricetes</taxon>
    </lineage>
</organism>